<keyword evidence="3 8" id="KW-0418">Kinase</keyword>
<dbReference type="GO" id="GO:0005524">
    <property type="term" value="F:ATP binding"/>
    <property type="evidence" value="ECO:0007669"/>
    <property type="project" value="UniProtKB-KW"/>
</dbReference>
<dbReference type="AlphaFoldDB" id="A0A8T7M4B4"/>
<dbReference type="GO" id="GO:0004674">
    <property type="term" value="F:protein serine/threonine kinase activity"/>
    <property type="evidence" value="ECO:0007669"/>
    <property type="project" value="UniProtKB-KW"/>
</dbReference>
<dbReference type="RefSeq" id="WP_341471965.1">
    <property type="nucleotide sequence ID" value="NZ_CP128401.1"/>
</dbReference>
<feature type="region of interest" description="Disordered" evidence="5">
    <location>
        <begin position="1"/>
        <end position="39"/>
    </location>
</feature>
<evidence type="ECO:0000256" key="4">
    <source>
        <dbReference type="ARBA" id="ARBA00022840"/>
    </source>
</evidence>
<feature type="domain" description="Protein kinase" evidence="7">
    <location>
        <begin position="46"/>
        <end position="308"/>
    </location>
</feature>
<evidence type="ECO:0000256" key="6">
    <source>
        <dbReference type="SAM" id="Phobius"/>
    </source>
</evidence>
<keyword evidence="4" id="KW-0067">ATP-binding</keyword>
<evidence type="ECO:0000256" key="5">
    <source>
        <dbReference type="SAM" id="MobiDB-lite"/>
    </source>
</evidence>
<gene>
    <name evidence="8" type="ORF">HXX08_13765</name>
</gene>
<dbReference type="SUPFAM" id="SSF56112">
    <property type="entry name" value="Protein kinase-like (PK-like)"/>
    <property type="match status" value="1"/>
</dbReference>
<dbReference type="EMBL" id="JACATZ010000001">
    <property type="protein sequence ID" value="NWJ46923.1"/>
    <property type="molecule type" value="Genomic_DNA"/>
</dbReference>
<organism evidence="8 9">
    <name type="scientific">Candidatus Chlorohelix allophototropha</name>
    <dbReference type="NCBI Taxonomy" id="3003348"/>
    <lineage>
        <taxon>Bacteria</taxon>
        <taxon>Bacillati</taxon>
        <taxon>Chloroflexota</taxon>
        <taxon>Chloroflexia</taxon>
        <taxon>Candidatus Chloroheliales</taxon>
        <taxon>Candidatus Chloroheliaceae</taxon>
        <taxon>Candidatus Chlorohelix</taxon>
    </lineage>
</organism>
<dbReference type="PANTHER" id="PTHR43289:SF34">
    <property type="entry name" value="SERINE_THREONINE-PROTEIN KINASE YBDM-RELATED"/>
    <property type="match status" value="1"/>
</dbReference>
<name>A0A8T7M4B4_9CHLR</name>
<evidence type="ECO:0000256" key="3">
    <source>
        <dbReference type="ARBA" id="ARBA00022777"/>
    </source>
</evidence>
<dbReference type="InterPro" id="IPR011009">
    <property type="entry name" value="Kinase-like_dom_sf"/>
</dbReference>
<sequence length="627" mass="67921">MPENEKFQPEQPKPYQPFPVLPNSRREQATDKMPPPPPKGLVEGRYSLQQLLCASGDNEVWLASEGNRTLALKRVKPYRTFRSSQQYRLAGYRLEREAVLLQRLEGCSHIPALWGYVIEVEGRNYLVMPYYEGESLQEKLEQRGRLPVSQACRIALDLCAALEYVHAKGIIHRDLKPSHVLLAANGKALLSGFGSALLLTGEAENDAEALETPLEATLNHPGSAEYMSPEQARGEGLDGRSDLYSLGLLLHLMLTGSPYRAGQGVQIRATNPAVPLALEQVLAKVLQEKPSRRYPNAAALEGAIRKALQPHRSRAGVAVILVALLALLITLFGLSGIFLTQPAPTPFGEMLTTIPAEKSVITTSSALTSPSPATISATTSPLSPIHTLARTALTLVPTVTPLPTSTPVIPTPTPLPTPLVSNGTFSRDWQQGWNRASGEDLGGKNEITTLQYPAIGGTALQLEHSGRTYMALYQTVKVDNFRLSFGAQLAGYTTTNGLFRDSSGIAGLVLNFYYELPQQADLNRPAGTLAYVTGSKFENGKGFGLYPLTTSARSGTVAVRGFEVKGQSLSIPNLEEEVRRQLPVLEGNRVKTVTISLFTGGSSKCKENECIARLYAGQITLAPLSKS</sequence>
<dbReference type="Proteomes" id="UP000521676">
    <property type="component" value="Unassembled WGS sequence"/>
</dbReference>
<keyword evidence="1" id="KW-0808">Transferase</keyword>
<evidence type="ECO:0000313" key="8">
    <source>
        <dbReference type="EMBL" id="NWJ46923.1"/>
    </source>
</evidence>
<keyword evidence="8" id="KW-0723">Serine/threonine-protein kinase</keyword>
<dbReference type="InterPro" id="IPR000719">
    <property type="entry name" value="Prot_kinase_dom"/>
</dbReference>
<evidence type="ECO:0000313" key="9">
    <source>
        <dbReference type="Proteomes" id="UP000521676"/>
    </source>
</evidence>
<accession>A0A8T7M4B4</accession>
<dbReference type="Pfam" id="PF00069">
    <property type="entry name" value="Pkinase"/>
    <property type="match status" value="1"/>
</dbReference>
<keyword evidence="6" id="KW-1133">Transmembrane helix</keyword>
<evidence type="ECO:0000259" key="7">
    <source>
        <dbReference type="PROSITE" id="PS50011"/>
    </source>
</evidence>
<keyword evidence="6" id="KW-0812">Transmembrane</keyword>
<evidence type="ECO:0000256" key="2">
    <source>
        <dbReference type="ARBA" id="ARBA00022741"/>
    </source>
</evidence>
<feature type="transmembrane region" description="Helical" evidence="6">
    <location>
        <begin position="315"/>
        <end position="339"/>
    </location>
</feature>
<evidence type="ECO:0000256" key="1">
    <source>
        <dbReference type="ARBA" id="ARBA00022679"/>
    </source>
</evidence>
<comment type="caution">
    <text evidence="8">The sequence shown here is derived from an EMBL/GenBank/DDBJ whole genome shotgun (WGS) entry which is preliminary data.</text>
</comment>
<keyword evidence="2" id="KW-0547">Nucleotide-binding</keyword>
<reference evidence="8 9" key="1">
    <citation type="submission" date="2020-06" db="EMBL/GenBank/DDBJ databases">
        <title>Anoxygenic phototrophic Chloroflexota member uses a Type I reaction center.</title>
        <authorList>
            <person name="Tsuji J.M."/>
            <person name="Shaw N.A."/>
            <person name="Nagashima S."/>
            <person name="Venkiteswaran J."/>
            <person name="Schiff S.L."/>
            <person name="Hanada S."/>
            <person name="Tank M."/>
            <person name="Neufeld J.D."/>
        </authorList>
    </citation>
    <scope>NUCLEOTIDE SEQUENCE [LARGE SCALE GENOMIC DNA]</scope>
    <source>
        <strain evidence="8">L227-S17</strain>
    </source>
</reference>
<dbReference type="Gene3D" id="1.10.510.10">
    <property type="entry name" value="Transferase(Phosphotransferase) domain 1"/>
    <property type="match status" value="1"/>
</dbReference>
<dbReference type="CDD" id="cd14014">
    <property type="entry name" value="STKc_PknB_like"/>
    <property type="match status" value="1"/>
</dbReference>
<proteinExistence type="predicted"/>
<keyword evidence="6" id="KW-0472">Membrane</keyword>
<dbReference type="PROSITE" id="PS50011">
    <property type="entry name" value="PROTEIN_KINASE_DOM"/>
    <property type="match status" value="1"/>
</dbReference>
<dbReference type="PANTHER" id="PTHR43289">
    <property type="entry name" value="MITOGEN-ACTIVATED PROTEIN KINASE KINASE KINASE 20-RELATED"/>
    <property type="match status" value="1"/>
</dbReference>
<feature type="compositionally biased region" description="Pro residues" evidence="5">
    <location>
        <begin position="11"/>
        <end position="20"/>
    </location>
</feature>
<protein>
    <submittedName>
        <fullName evidence="8">Serine/threonine protein kinase</fullName>
    </submittedName>
</protein>
<dbReference type="Gene3D" id="3.30.200.20">
    <property type="entry name" value="Phosphorylase Kinase, domain 1"/>
    <property type="match status" value="1"/>
</dbReference>